<keyword evidence="9" id="KW-1185">Reference proteome</keyword>
<feature type="transmembrane region" description="Helical" evidence="6">
    <location>
        <begin position="218"/>
        <end position="239"/>
    </location>
</feature>
<feature type="transmembrane region" description="Helical" evidence="6">
    <location>
        <begin position="274"/>
        <end position="290"/>
    </location>
</feature>
<evidence type="ECO:0000313" key="8">
    <source>
        <dbReference type="EMBL" id="SLN73597.1"/>
    </source>
</evidence>
<evidence type="ECO:0000256" key="1">
    <source>
        <dbReference type="ARBA" id="ARBA00004651"/>
    </source>
</evidence>
<evidence type="ECO:0000259" key="7">
    <source>
        <dbReference type="Pfam" id="PF00892"/>
    </source>
</evidence>
<keyword evidence="5 6" id="KW-0472">Membrane</keyword>
<dbReference type="OrthoDB" id="4529062at2"/>
<feature type="transmembrane region" description="Helical" evidence="6">
    <location>
        <begin position="99"/>
        <end position="117"/>
    </location>
</feature>
<keyword evidence="4 6" id="KW-1133">Transmembrane helix</keyword>
<feature type="transmembrane region" description="Helical" evidence="6">
    <location>
        <begin position="69"/>
        <end position="93"/>
    </location>
</feature>
<feature type="transmembrane region" description="Helical" evidence="6">
    <location>
        <begin position="12"/>
        <end position="31"/>
    </location>
</feature>
<evidence type="ECO:0000256" key="4">
    <source>
        <dbReference type="ARBA" id="ARBA00022989"/>
    </source>
</evidence>
<dbReference type="PANTHER" id="PTHR32322:SF18">
    <property type="entry name" value="S-ADENOSYLMETHIONINE_S-ADENOSYLHOMOCYSTEINE TRANSPORTER"/>
    <property type="match status" value="1"/>
</dbReference>
<keyword evidence="3 6" id="KW-0812">Transmembrane</keyword>
<dbReference type="InterPro" id="IPR037185">
    <property type="entry name" value="EmrE-like"/>
</dbReference>
<reference evidence="8 9" key="1">
    <citation type="submission" date="2017-03" db="EMBL/GenBank/DDBJ databases">
        <authorList>
            <person name="Afonso C.L."/>
            <person name="Miller P.J."/>
            <person name="Scott M.A."/>
            <person name="Spackman E."/>
            <person name="Goraichik I."/>
            <person name="Dimitrov K.M."/>
            <person name="Suarez D.L."/>
            <person name="Swayne D.E."/>
        </authorList>
    </citation>
    <scope>NUCLEOTIDE SEQUENCE [LARGE SCALE GENOMIC DNA]</scope>
    <source>
        <strain evidence="8 9">CECT 7691</strain>
    </source>
</reference>
<keyword evidence="2" id="KW-1003">Cell membrane</keyword>
<evidence type="ECO:0000313" key="9">
    <source>
        <dbReference type="Proteomes" id="UP000193200"/>
    </source>
</evidence>
<comment type="subcellular location">
    <subcellularLocation>
        <location evidence="1">Cell membrane</location>
        <topology evidence="1">Multi-pass membrane protein</topology>
    </subcellularLocation>
</comment>
<feature type="domain" description="EamA" evidence="7">
    <location>
        <begin position="155"/>
        <end position="290"/>
    </location>
</feature>
<feature type="transmembrane region" description="Helical" evidence="6">
    <location>
        <begin position="251"/>
        <end position="268"/>
    </location>
</feature>
<proteinExistence type="predicted"/>
<dbReference type="InterPro" id="IPR050638">
    <property type="entry name" value="AA-Vitamin_Transporters"/>
</dbReference>
<sequence length="293" mass="30890">MKKLKVDPGDFLLFVTTVVWGVSFPLGKIVLAEMGPLGYSSSRFLIAGLLLALWSRLREGPIRLPRKDLLTTIGLGIMGYFFFTGIWAVGLTMTTSAKASILISTSPVFALLMSAIIGKSPKPLAWLGVGISFLGTYLLITGAAAAEGLSGGSLIGDLIFLVAALCWALYNMISVPLIARHGPLKPTAVAMIIGSTLLLIPGFGEIVAVPYADLDAEIYGAYFITAVIGGTFGFVWWLAGIGRLGVARAIPYMYLVPVFGVLGGIYLLDEHLTLVQLGGAAITLVGVALARRG</sequence>
<dbReference type="SUPFAM" id="SSF103481">
    <property type="entry name" value="Multidrug resistance efflux transporter EmrE"/>
    <property type="match status" value="2"/>
</dbReference>
<gene>
    <name evidence="8" type="ORF">OCH7691_03626</name>
</gene>
<dbReference type="RefSeq" id="WP_085884955.1">
    <property type="nucleotide sequence ID" value="NZ_FWFR01000003.1"/>
</dbReference>
<evidence type="ECO:0000256" key="6">
    <source>
        <dbReference type="SAM" id="Phobius"/>
    </source>
</evidence>
<feature type="transmembrane region" description="Helical" evidence="6">
    <location>
        <begin position="124"/>
        <end position="146"/>
    </location>
</feature>
<dbReference type="InParanoid" id="A0A1Y5U0I6"/>
<dbReference type="GO" id="GO:0005886">
    <property type="term" value="C:plasma membrane"/>
    <property type="evidence" value="ECO:0007669"/>
    <property type="project" value="UniProtKB-SubCell"/>
</dbReference>
<feature type="transmembrane region" description="Helical" evidence="6">
    <location>
        <begin position="37"/>
        <end position="57"/>
    </location>
</feature>
<dbReference type="InterPro" id="IPR000620">
    <property type="entry name" value="EamA_dom"/>
</dbReference>
<dbReference type="Proteomes" id="UP000193200">
    <property type="component" value="Unassembled WGS sequence"/>
</dbReference>
<feature type="transmembrane region" description="Helical" evidence="6">
    <location>
        <begin position="158"/>
        <end position="179"/>
    </location>
</feature>
<protein>
    <submittedName>
        <fullName evidence="8">S-adenosylmethionine/S-adenosylhomocysteine transporter</fullName>
    </submittedName>
</protein>
<dbReference type="AlphaFoldDB" id="A0A1Y5U0I6"/>
<evidence type="ECO:0000256" key="3">
    <source>
        <dbReference type="ARBA" id="ARBA00022692"/>
    </source>
</evidence>
<feature type="domain" description="EamA" evidence="7">
    <location>
        <begin position="8"/>
        <end position="140"/>
    </location>
</feature>
<evidence type="ECO:0000256" key="5">
    <source>
        <dbReference type="ARBA" id="ARBA00023136"/>
    </source>
</evidence>
<name>A0A1Y5U0I6_9PROT</name>
<organism evidence="8 9">
    <name type="scientific">Oceanibacterium hippocampi</name>
    <dbReference type="NCBI Taxonomy" id="745714"/>
    <lineage>
        <taxon>Bacteria</taxon>
        <taxon>Pseudomonadati</taxon>
        <taxon>Pseudomonadota</taxon>
        <taxon>Alphaproteobacteria</taxon>
        <taxon>Sneathiellales</taxon>
        <taxon>Sneathiellaceae</taxon>
        <taxon>Oceanibacterium</taxon>
    </lineage>
</organism>
<accession>A0A1Y5U0I6</accession>
<dbReference type="Pfam" id="PF00892">
    <property type="entry name" value="EamA"/>
    <property type="match status" value="2"/>
</dbReference>
<dbReference type="PANTHER" id="PTHR32322">
    <property type="entry name" value="INNER MEMBRANE TRANSPORTER"/>
    <property type="match status" value="1"/>
</dbReference>
<evidence type="ECO:0000256" key="2">
    <source>
        <dbReference type="ARBA" id="ARBA00022475"/>
    </source>
</evidence>
<dbReference type="EMBL" id="FWFR01000003">
    <property type="protein sequence ID" value="SLN73597.1"/>
    <property type="molecule type" value="Genomic_DNA"/>
</dbReference>
<feature type="transmembrane region" description="Helical" evidence="6">
    <location>
        <begin position="191"/>
        <end position="212"/>
    </location>
</feature>